<dbReference type="Gene3D" id="3.40.720.10">
    <property type="entry name" value="Alkaline Phosphatase, subunit A"/>
    <property type="match status" value="1"/>
</dbReference>
<comment type="similarity">
    <text evidence="1">Belongs to the sulfatase family.</text>
</comment>
<dbReference type="InterPro" id="IPR017850">
    <property type="entry name" value="Alkaline_phosphatase_core_sf"/>
</dbReference>
<evidence type="ECO:0000313" key="3">
    <source>
        <dbReference type="EMBL" id="TWU38563.1"/>
    </source>
</evidence>
<comment type="caution">
    <text evidence="3">The sequence shown here is derived from an EMBL/GenBank/DDBJ whole genome shotgun (WGS) entry which is preliminary data.</text>
</comment>
<accession>A0A5C6DMM9</accession>
<feature type="domain" description="Sulfatase N-terminal" evidence="2">
    <location>
        <begin position="26"/>
        <end position="340"/>
    </location>
</feature>
<dbReference type="AlphaFoldDB" id="A0A5C6DMM9"/>
<dbReference type="RefSeq" id="WP_146526939.1">
    <property type="nucleotide sequence ID" value="NZ_SJPV01000004.1"/>
</dbReference>
<dbReference type="CDD" id="cd16144">
    <property type="entry name" value="ARS_like"/>
    <property type="match status" value="1"/>
</dbReference>
<proteinExistence type="inferred from homology"/>
<keyword evidence="4" id="KW-1185">Reference proteome</keyword>
<evidence type="ECO:0000256" key="1">
    <source>
        <dbReference type="ARBA" id="ARBA00008779"/>
    </source>
</evidence>
<dbReference type="Gene3D" id="3.30.1120.10">
    <property type="match status" value="1"/>
</dbReference>
<keyword evidence="3" id="KW-0378">Hydrolase</keyword>
<dbReference type="OrthoDB" id="229225at2"/>
<dbReference type="GO" id="GO:0004065">
    <property type="term" value="F:arylsulfatase activity"/>
    <property type="evidence" value="ECO:0007669"/>
    <property type="project" value="UniProtKB-EC"/>
</dbReference>
<reference evidence="3 4" key="1">
    <citation type="submission" date="2019-02" db="EMBL/GenBank/DDBJ databases">
        <title>Deep-cultivation of Planctomycetes and their phenomic and genomic characterization uncovers novel biology.</title>
        <authorList>
            <person name="Wiegand S."/>
            <person name="Jogler M."/>
            <person name="Boedeker C."/>
            <person name="Pinto D."/>
            <person name="Vollmers J."/>
            <person name="Rivas-Marin E."/>
            <person name="Kohn T."/>
            <person name="Peeters S.H."/>
            <person name="Heuer A."/>
            <person name="Rast P."/>
            <person name="Oberbeckmann S."/>
            <person name="Bunk B."/>
            <person name="Jeske O."/>
            <person name="Meyerdierks A."/>
            <person name="Storesund J.E."/>
            <person name="Kallscheuer N."/>
            <person name="Luecker S."/>
            <person name="Lage O.M."/>
            <person name="Pohl T."/>
            <person name="Merkel B.J."/>
            <person name="Hornburger P."/>
            <person name="Mueller R.-W."/>
            <person name="Bruemmer F."/>
            <person name="Labrenz M."/>
            <person name="Spormann A.M."/>
            <person name="Op Den Camp H."/>
            <person name="Overmann J."/>
            <person name="Amann R."/>
            <person name="Jetten M.S.M."/>
            <person name="Mascher T."/>
            <person name="Medema M.H."/>
            <person name="Devos D.P."/>
            <person name="Kaster A.-K."/>
            <person name="Ovreas L."/>
            <person name="Rohde M."/>
            <person name="Galperin M.Y."/>
            <person name="Jogler C."/>
        </authorList>
    </citation>
    <scope>NUCLEOTIDE SEQUENCE [LARGE SCALE GENOMIC DNA]</scope>
    <source>
        <strain evidence="3 4">Poly41</strain>
    </source>
</reference>
<organism evidence="3 4">
    <name type="scientific">Novipirellula artificiosorum</name>
    <dbReference type="NCBI Taxonomy" id="2528016"/>
    <lineage>
        <taxon>Bacteria</taxon>
        <taxon>Pseudomonadati</taxon>
        <taxon>Planctomycetota</taxon>
        <taxon>Planctomycetia</taxon>
        <taxon>Pirellulales</taxon>
        <taxon>Pirellulaceae</taxon>
        <taxon>Novipirellula</taxon>
    </lineage>
</organism>
<dbReference type="PANTHER" id="PTHR42693:SF33">
    <property type="entry name" value="ARYLSULFATASE"/>
    <property type="match status" value="1"/>
</dbReference>
<evidence type="ECO:0000259" key="2">
    <source>
        <dbReference type="Pfam" id="PF00884"/>
    </source>
</evidence>
<dbReference type="PANTHER" id="PTHR42693">
    <property type="entry name" value="ARYLSULFATASE FAMILY MEMBER"/>
    <property type="match status" value="1"/>
</dbReference>
<gene>
    <name evidence="3" type="primary">atsA_52</name>
    <name evidence="3" type="ORF">Poly41_30400</name>
</gene>
<name>A0A5C6DMM9_9BACT</name>
<dbReference type="EC" id="3.1.6.1" evidence="3"/>
<dbReference type="Proteomes" id="UP000319143">
    <property type="component" value="Unassembled WGS sequence"/>
</dbReference>
<protein>
    <submittedName>
        <fullName evidence="3">Arylsulfatase</fullName>
        <ecNumber evidence="3">3.1.6.1</ecNumber>
    </submittedName>
</protein>
<dbReference type="EMBL" id="SJPV01000004">
    <property type="protein sequence ID" value="TWU38563.1"/>
    <property type="molecule type" value="Genomic_DNA"/>
</dbReference>
<dbReference type="SUPFAM" id="SSF53649">
    <property type="entry name" value="Alkaline phosphatase-like"/>
    <property type="match status" value="1"/>
</dbReference>
<evidence type="ECO:0000313" key="4">
    <source>
        <dbReference type="Proteomes" id="UP000319143"/>
    </source>
</evidence>
<dbReference type="InterPro" id="IPR050738">
    <property type="entry name" value="Sulfatase"/>
</dbReference>
<dbReference type="InterPro" id="IPR000917">
    <property type="entry name" value="Sulfatase_N"/>
</dbReference>
<dbReference type="Pfam" id="PF00884">
    <property type="entry name" value="Sulfatase"/>
    <property type="match status" value="1"/>
</dbReference>
<sequence length="484" mass="53314">MKPSIVFLIAFLSVLPLRGQSEERPPNIVIIMADDLGWNGLGCYGSELAQTPCLDQLAAEGMRFTDAYALSQCLPTRAAIFSGQYGARTGLTSVETSSPGYAPMISPGRPKALEPEVYTLFEMLRDAGYKTGMSGKLHLGGPLNTNSALKNKNRGMEYLHDYGLQWAGTATPNRNDKNVSAITDDIIEFIEENRDGPFIAYAAHRSPHMPLEVPPSSVQRAVDRGFKRSSNPRGLFSERVTADYVAMIEYLDSSIGRITDKLDELGIAENTLLLFLSDNGGLTRVWKNDPLRGGKGQLYEGGVRVPFIVRWPTKVKAGSTCTAPVHVVDLFPTFMDLAGAQPRKDQILDGVSLVPLLKQTGSFARDAIFSHHPEYVVGYAKTPCSMVRKGNYKLIHYFGDYLDPTGCVPGGAGALYGRFILGSRTELYDLKQDPGETQNLANDMPQVAEELMADLESWWSSTGARMPMPNPNMDRSKWKWNKND</sequence>